<keyword evidence="2" id="KW-1185">Reference proteome</keyword>
<protein>
    <submittedName>
        <fullName evidence="1">Uncharacterized protein</fullName>
    </submittedName>
</protein>
<organism evidence="1 2">
    <name type="scientific">Coniosporium uncinatum</name>
    <dbReference type="NCBI Taxonomy" id="93489"/>
    <lineage>
        <taxon>Eukaryota</taxon>
        <taxon>Fungi</taxon>
        <taxon>Dikarya</taxon>
        <taxon>Ascomycota</taxon>
        <taxon>Pezizomycotina</taxon>
        <taxon>Dothideomycetes</taxon>
        <taxon>Dothideomycetes incertae sedis</taxon>
        <taxon>Coniosporium</taxon>
    </lineage>
</organism>
<dbReference type="Proteomes" id="UP001186974">
    <property type="component" value="Unassembled WGS sequence"/>
</dbReference>
<evidence type="ECO:0000313" key="2">
    <source>
        <dbReference type="Proteomes" id="UP001186974"/>
    </source>
</evidence>
<sequence>MDDPETQVHQVMEVHQAMKVHQARQDHQATGVHHRDTVEPSQSAAPPPAEPAQPTSAVAQSSPAAAQSSPPPASPSAPSAPSSPPQEQSNSSPTQSSPPQQEPISSAAQPSASQEQSSSAPSPSGPPPEQSSGSPTQSSPPQQEPISSAAQPSASQEQSSSAPAPSGPPPEQSSGSLAQSGSPQEHPTGPPSQFGPPGQPTGPHMQYNPHQGQATGSPSRPSGQSAESNCCSSESSPSATPSSGASGSSSVPAAPVAASSCPVPDGALPEQVPFTFNFSGTVRTYYMTSEVLDWDYAPTGWDNWLGVPIASSPRAAPYAQQGTKFQKARYVGYTDSTFTKKVDEVPTAGINGPILRAEVGDMIQVVFLNLVPDHPTSVHSMGLTYTQYSEGSNYLNTTDGTTPPFATTESVSPGECVVYKWLVAENDGPPANEPSILRSYHPFVNLEADMNSGLVGPNIIYGRGLMNNTVAAYREFIVLFEVFEEANSWVGKSGSQLVEPHDGNNSFWQNQLMNIPEGSMSAPNYWGGASGQAGPVVPYFTINGFIFSGGPAFEMCEKDHVIWYAMSYGSAPHVFHLHGNNVWTNGLWVVSKAINPGEGFNLYMRPAIRGVWQVICHLANHMSMGMQANYRVWPENSCPLSPLAEADASPIN</sequence>
<proteinExistence type="predicted"/>
<name>A0ACC3DAU5_9PEZI</name>
<reference evidence="1" key="1">
    <citation type="submission" date="2024-09" db="EMBL/GenBank/DDBJ databases">
        <title>Black Yeasts Isolated from many extreme environments.</title>
        <authorList>
            <person name="Coleine C."/>
            <person name="Stajich J.E."/>
            <person name="Selbmann L."/>
        </authorList>
    </citation>
    <scope>NUCLEOTIDE SEQUENCE</scope>
    <source>
        <strain evidence="1">CCFEE 5737</strain>
    </source>
</reference>
<accession>A0ACC3DAU5</accession>
<gene>
    <name evidence="1" type="ORF">LTS18_005804</name>
</gene>
<dbReference type="EMBL" id="JAWDJW010006473">
    <property type="protein sequence ID" value="KAK3064592.1"/>
    <property type="molecule type" value="Genomic_DNA"/>
</dbReference>
<evidence type="ECO:0000313" key="1">
    <source>
        <dbReference type="EMBL" id="KAK3064592.1"/>
    </source>
</evidence>
<comment type="caution">
    <text evidence="1">The sequence shown here is derived from an EMBL/GenBank/DDBJ whole genome shotgun (WGS) entry which is preliminary data.</text>
</comment>